<feature type="region of interest" description="Disordered" evidence="1">
    <location>
        <begin position="513"/>
        <end position="574"/>
    </location>
</feature>
<dbReference type="InterPro" id="IPR032795">
    <property type="entry name" value="DUF3741-assoc"/>
</dbReference>
<sequence length="1005" mass="111463">MTETSSKTASSLAISEKRPQRSNSCVGIFFQLFDWNRRLAKKKLFSKNLFPPVGAKRVSSKFGSDEKLPMAKLLLIADENRGGFPSMKRTGKDSDAERSAMRKPGLVARLMGLESMPVVHRDKPKKAPNSDFYLNQGRKHVDNSQKESEFCCDRNLNSEKGLMKVGSRPQKLRKTGFFDRRTVAKVGAEALHFKNVFPQSRKQRHKLSSPVKSPRRLSGRNAARLVEAATRILEPGLQATNRARCSLTYSASPCISLDDHAPIEGAAFSLKQTRQTTGLIGAKSLNLQSTCNSCGNFVDAVNFIPNVEEQVTDFGSSSSELTSSEFSNASSHGSENSMRSPKTSLEHDGDADGGRSGSPKCHRAVSLAAQAKSNLHRSTQNFMNEKPHIQRSQKLFSMAGQCRPQPVIDSISSKQNNQKCNQMMPAKDRVHQRTDLFSHQIRRDSPSNAVNRSKDYVASNRNLSHTTRRQTSTRVLDGAKMKMERSSWEKKDDSLSTVNNLARKRRPVNSSLHVENTGFANSTRGKQRSVTSDVTHRNGSAPFVRSVNQCSGNKAFPKKAEGNDARNSKDTDPSFFTFTSKKKLGASPSSVEMKKQSKGEVTCESSHNKQAMLDANNESSSPSRRATGFKGDALGALLEQKLKELTCLERDESITGDTLSGRSTAILQELISALSMSRPNSQVNGDNCSDGLSLKDSMYSHSPVCSDCTHVQEMAHSPGNKFQTEAKEEVCLQFCPLAADCDHPSPTSILEASFSNDSYLSESPNYCSGHKLDNRSRLSHCQMQPQLHDPDLLDSATSINSRKVRIGAINNISSMLRIDTDEIGLTGVKLSYARDVIMNLELLFENLARYDGDGIGADTLVDLLFLDKLEALTEHLWGSPRCSLGIPDVERNQLRGFLFDCMVESLDSRYSCYLESGFREWSKLPLSLSRGRLAGEIFEDIRKWRNLAGKDLDCIVEREMGNSFGKWTDFKPVVFDMGVEIERDILQILLDDMVMDLWQCSVGSV</sequence>
<dbReference type="EMBL" id="QPKB01000005">
    <property type="protein sequence ID" value="RWR85354.1"/>
    <property type="molecule type" value="Genomic_DNA"/>
</dbReference>
<dbReference type="Proteomes" id="UP000283530">
    <property type="component" value="Unassembled WGS sequence"/>
</dbReference>
<dbReference type="PANTHER" id="PTHR21726">
    <property type="entry name" value="PHOSPHATIDYLINOSITOL N-ACETYLGLUCOSAMINYLTRANSFERASE SUBUNIT P DOWN SYNDROME CRITICAL REGION PROTEIN 5 -RELATED"/>
    <property type="match status" value="1"/>
</dbReference>
<feature type="compositionally biased region" description="Basic and acidic residues" evidence="1">
    <location>
        <begin position="558"/>
        <end position="572"/>
    </location>
</feature>
<comment type="caution">
    <text evidence="4">The sequence shown here is derived from an EMBL/GenBank/DDBJ whole genome shotgun (WGS) entry which is preliminary data.</text>
</comment>
<dbReference type="InterPro" id="IPR025486">
    <property type="entry name" value="DUF4378"/>
</dbReference>
<keyword evidence="5" id="KW-1185">Reference proteome</keyword>
<dbReference type="OrthoDB" id="1928505at2759"/>
<dbReference type="PANTHER" id="PTHR21726:SF61">
    <property type="entry name" value="DNAA INITIATOR-ASSOCIATING PROTEIN"/>
    <property type="match status" value="1"/>
</dbReference>
<feature type="domain" description="DUF4378" evidence="2">
    <location>
        <begin position="830"/>
        <end position="992"/>
    </location>
</feature>
<evidence type="ECO:0000259" key="3">
    <source>
        <dbReference type="Pfam" id="PF14383"/>
    </source>
</evidence>
<feature type="compositionally biased region" description="Low complexity" evidence="1">
    <location>
        <begin position="316"/>
        <end position="331"/>
    </location>
</feature>
<name>A0A3S3N4Q9_9MAGN</name>
<accession>A0A3S3N4Q9</accession>
<gene>
    <name evidence="4" type="ORF">CKAN_01421600</name>
</gene>
<organism evidence="4 5">
    <name type="scientific">Cinnamomum micranthum f. kanehirae</name>
    <dbReference type="NCBI Taxonomy" id="337451"/>
    <lineage>
        <taxon>Eukaryota</taxon>
        <taxon>Viridiplantae</taxon>
        <taxon>Streptophyta</taxon>
        <taxon>Embryophyta</taxon>
        <taxon>Tracheophyta</taxon>
        <taxon>Spermatophyta</taxon>
        <taxon>Magnoliopsida</taxon>
        <taxon>Magnoliidae</taxon>
        <taxon>Laurales</taxon>
        <taxon>Lauraceae</taxon>
        <taxon>Cinnamomum</taxon>
    </lineage>
</organism>
<feature type="compositionally biased region" description="Basic and acidic residues" evidence="1">
    <location>
        <begin position="344"/>
        <end position="353"/>
    </location>
</feature>
<evidence type="ECO:0000259" key="2">
    <source>
        <dbReference type="Pfam" id="PF14309"/>
    </source>
</evidence>
<proteinExistence type="predicted"/>
<feature type="region of interest" description="Disordered" evidence="1">
    <location>
        <begin position="315"/>
        <end position="363"/>
    </location>
</feature>
<evidence type="ECO:0000313" key="5">
    <source>
        <dbReference type="Proteomes" id="UP000283530"/>
    </source>
</evidence>
<feature type="domain" description="DUF3741" evidence="3">
    <location>
        <begin position="93"/>
        <end position="121"/>
    </location>
</feature>
<feature type="compositionally biased region" description="Polar residues" evidence="1">
    <location>
        <begin position="332"/>
        <end position="343"/>
    </location>
</feature>
<protein>
    <submittedName>
        <fullName evidence="4">DUF4378 domain-containing protein/VARLMGL domain-containing protein</fullName>
    </submittedName>
</protein>
<reference evidence="4 5" key="1">
    <citation type="journal article" date="2019" name="Nat. Plants">
        <title>Stout camphor tree genome fills gaps in understanding of flowering plant genome evolution.</title>
        <authorList>
            <person name="Chaw S.M."/>
            <person name="Liu Y.C."/>
            <person name="Wu Y.W."/>
            <person name="Wang H.Y."/>
            <person name="Lin C.I."/>
            <person name="Wu C.S."/>
            <person name="Ke H.M."/>
            <person name="Chang L.Y."/>
            <person name="Hsu C.Y."/>
            <person name="Yang H.T."/>
            <person name="Sudianto E."/>
            <person name="Hsu M.H."/>
            <person name="Wu K.P."/>
            <person name="Wang L.N."/>
            <person name="Leebens-Mack J.H."/>
            <person name="Tsai I.J."/>
        </authorList>
    </citation>
    <scope>NUCLEOTIDE SEQUENCE [LARGE SCALE GENOMIC DNA]</scope>
    <source>
        <strain evidence="5">cv. Chaw 1501</strain>
        <tissue evidence="4">Young leaves</tissue>
    </source>
</reference>
<feature type="compositionally biased region" description="Polar residues" evidence="1">
    <location>
        <begin position="513"/>
        <end position="533"/>
    </location>
</feature>
<evidence type="ECO:0000313" key="4">
    <source>
        <dbReference type="EMBL" id="RWR85354.1"/>
    </source>
</evidence>
<dbReference type="AlphaFoldDB" id="A0A3S3N4Q9"/>
<dbReference type="Pfam" id="PF14383">
    <property type="entry name" value="VARLMGL"/>
    <property type="match status" value="1"/>
</dbReference>
<evidence type="ECO:0000256" key="1">
    <source>
        <dbReference type="SAM" id="MobiDB-lite"/>
    </source>
</evidence>
<dbReference type="Pfam" id="PF14309">
    <property type="entry name" value="DUF4378"/>
    <property type="match status" value="1"/>
</dbReference>
<feature type="region of interest" description="Disordered" evidence="1">
    <location>
        <begin position="586"/>
        <end position="608"/>
    </location>
</feature>
<dbReference type="STRING" id="337451.A0A3S3N4Q9"/>